<protein>
    <submittedName>
        <fullName evidence="2">5-oxoprolinase subunit PxpA</fullName>
    </submittedName>
</protein>
<gene>
    <name evidence="2" type="ORF">SBX64_18795</name>
</gene>
<keyword evidence="3" id="KW-1185">Reference proteome</keyword>
<dbReference type="PANTHER" id="PTHR30292">
    <property type="entry name" value="UNCHARACTERIZED PROTEIN YBGL-RELATED"/>
    <property type="match status" value="1"/>
</dbReference>
<sequence length="263" mass="29098">MLSVDVNSDIGEGFGHWYVGDNADAQIIPLISSANIATGFHAGDPSTMYTTVGLAKQHSVSVGAHPGYRDLLGFGRRHIHTSARELIHDIIYQVGALREIACAHEVTLQHVKPHGALYMHLAHDYEAANLFVNQIHRLAPELILYVMHGTKLHQLALDKGHPVVCEFYADREYDQSGSIVLTRKTGLLAPNQVAKKILKACRENKVTTLDHQEISVQFDSICIHSDSPGALALVKVVRQTLEQAGISVEAPKRMNRQHVYHQD</sequence>
<dbReference type="NCBIfam" id="NF003814">
    <property type="entry name" value="PRK05406.1-3"/>
    <property type="match status" value="1"/>
</dbReference>
<dbReference type="Pfam" id="PF03746">
    <property type="entry name" value="LamB_YcsF"/>
    <property type="match status" value="1"/>
</dbReference>
<accession>A0ABU4IYX8</accession>
<dbReference type="SUPFAM" id="SSF88713">
    <property type="entry name" value="Glycoside hydrolase/deacetylase"/>
    <property type="match status" value="1"/>
</dbReference>
<dbReference type="EMBL" id="JAWRCP010000002">
    <property type="protein sequence ID" value="MDW6094595.1"/>
    <property type="molecule type" value="Genomic_DNA"/>
</dbReference>
<evidence type="ECO:0000256" key="1">
    <source>
        <dbReference type="ARBA" id="ARBA00022741"/>
    </source>
</evidence>
<dbReference type="RefSeq" id="WP_038184723.1">
    <property type="nucleotide sequence ID" value="NZ_JAWRCP010000002.1"/>
</dbReference>
<reference evidence="2 3" key="1">
    <citation type="submission" date="2023-11" db="EMBL/GenBank/DDBJ databases">
        <title>Plant-associative lifestyle of Vibrio porteresiae and its evolutionary dynamics.</title>
        <authorList>
            <person name="Rameshkumar N."/>
            <person name="Kirti K."/>
        </authorList>
    </citation>
    <scope>NUCLEOTIDE SEQUENCE [LARGE SCALE GENOMIC DNA]</scope>
    <source>
        <strain evidence="2 3">MSSRF7</strain>
    </source>
</reference>
<dbReference type="NCBIfam" id="NF003816">
    <property type="entry name" value="PRK05406.1-5"/>
    <property type="match status" value="1"/>
</dbReference>
<dbReference type="InterPro" id="IPR005501">
    <property type="entry name" value="LamB/YcsF/PxpA-like"/>
</dbReference>
<comment type="caution">
    <text evidence="2">The sequence shown here is derived from an EMBL/GenBank/DDBJ whole genome shotgun (WGS) entry which is preliminary data.</text>
</comment>
<organism evidence="2 3">
    <name type="scientific">Vibrio rhizosphaerae</name>
    <dbReference type="NCBI Taxonomy" id="398736"/>
    <lineage>
        <taxon>Bacteria</taxon>
        <taxon>Pseudomonadati</taxon>
        <taxon>Pseudomonadota</taxon>
        <taxon>Gammaproteobacteria</taxon>
        <taxon>Vibrionales</taxon>
        <taxon>Vibrionaceae</taxon>
        <taxon>Vibrio</taxon>
    </lineage>
</organism>
<keyword evidence="1" id="KW-0547">Nucleotide-binding</keyword>
<evidence type="ECO:0000313" key="3">
    <source>
        <dbReference type="Proteomes" id="UP001279860"/>
    </source>
</evidence>
<dbReference type="Gene3D" id="3.20.20.370">
    <property type="entry name" value="Glycoside hydrolase/deacetylase"/>
    <property type="match status" value="1"/>
</dbReference>
<proteinExistence type="predicted"/>
<evidence type="ECO:0000313" key="2">
    <source>
        <dbReference type="EMBL" id="MDW6094595.1"/>
    </source>
</evidence>
<dbReference type="PANTHER" id="PTHR30292:SF0">
    <property type="entry name" value="5-OXOPROLINASE SUBUNIT A"/>
    <property type="match status" value="1"/>
</dbReference>
<name>A0ABU4IYX8_9VIBR</name>
<dbReference type="Proteomes" id="UP001279860">
    <property type="component" value="Unassembled WGS sequence"/>
</dbReference>
<dbReference type="InterPro" id="IPR011330">
    <property type="entry name" value="Glyco_hydro/deAcase_b/a-brl"/>
</dbReference>